<feature type="transmembrane region" description="Helical" evidence="7">
    <location>
        <begin position="132"/>
        <end position="152"/>
    </location>
</feature>
<protein>
    <recommendedName>
        <fullName evidence="8">Major facilitator superfamily associated domain-containing protein</fullName>
    </recommendedName>
</protein>
<keyword evidence="4 7" id="KW-1133">Transmembrane helix</keyword>
<evidence type="ECO:0000256" key="5">
    <source>
        <dbReference type="ARBA" id="ARBA00023136"/>
    </source>
</evidence>
<sequence length="390" mass="42581">MAVPSTGGSRLPGCALYFFLFMSLGSVMPFVPVIWRSKRLSETEVGLLAAVRPIALLLAGPVICSLIGKYGVQQTSKGHVHTFPQKWLTTDANRLVFARYGTQRSWGAAGYGLAAVISGFVYDATGGSYDGLMVAFVTVLALALLAALGVPVGRTDEPAGDQDDEEARRDRSGTSDNSFVHGETELVENGRASEDEVTDTRPCVGISAEDLEDGEPSKRLEHLEQEEHRVASVLWIMFSTPQNFSFFLGVMLSGMAKGVIDTFLFIWLDELGGSHVLLGLAGVVMCCGEVPFFYVSGSFIRKIGPRNVVALSQIGYIVRLVYYSVLWDPWWVLPAELLHGLTFAAMWAATTDYAHGIAPGRDQTSPLEVLHGWYLTTEERRSPRLLCNGY</sequence>
<dbReference type="InterPro" id="IPR036259">
    <property type="entry name" value="MFS_trans_sf"/>
</dbReference>
<evidence type="ECO:0000259" key="8">
    <source>
        <dbReference type="Pfam" id="PF12832"/>
    </source>
</evidence>
<proteinExistence type="inferred from homology"/>
<dbReference type="EMBL" id="FN649760">
    <property type="protein sequence ID" value="CBJ48928.1"/>
    <property type="molecule type" value="Genomic_DNA"/>
</dbReference>
<feature type="domain" description="Major facilitator superfamily associated" evidence="8">
    <location>
        <begin position="15"/>
        <end position="73"/>
    </location>
</feature>
<feature type="region of interest" description="Disordered" evidence="6">
    <location>
        <begin position="154"/>
        <end position="199"/>
    </location>
</feature>
<dbReference type="SUPFAM" id="SSF103473">
    <property type="entry name" value="MFS general substrate transporter"/>
    <property type="match status" value="1"/>
</dbReference>
<evidence type="ECO:0000256" key="7">
    <source>
        <dbReference type="SAM" id="Phobius"/>
    </source>
</evidence>
<comment type="similarity">
    <text evidence="2">Belongs to the major facilitator superfamily. MFSD6 family.</text>
</comment>
<dbReference type="Gene3D" id="1.20.1250.20">
    <property type="entry name" value="MFS general substrate transporter like domains"/>
    <property type="match status" value="3"/>
</dbReference>
<dbReference type="InParanoid" id="D7G4M5"/>
<accession>D7G4M5</accession>
<dbReference type="InterPro" id="IPR024989">
    <property type="entry name" value="MFS_assoc_dom"/>
</dbReference>
<dbReference type="Proteomes" id="UP000002630">
    <property type="component" value="Unassembled WGS sequence"/>
</dbReference>
<dbReference type="GO" id="GO:0016020">
    <property type="term" value="C:membrane"/>
    <property type="evidence" value="ECO:0007669"/>
    <property type="project" value="UniProtKB-SubCell"/>
</dbReference>
<organism evidence="9 10">
    <name type="scientific">Ectocarpus siliculosus</name>
    <name type="common">Brown alga</name>
    <name type="synonym">Conferva siliculosa</name>
    <dbReference type="NCBI Taxonomy" id="2880"/>
    <lineage>
        <taxon>Eukaryota</taxon>
        <taxon>Sar</taxon>
        <taxon>Stramenopiles</taxon>
        <taxon>Ochrophyta</taxon>
        <taxon>PX clade</taxon>
        <taxon>Phaeophyceae</taxon>
        <taxon>Ectocarpales</taxon>
        <taxon>Ectocarpaceae</taxon>
        <taxon>Ectocarpus</taxon>
    </lineage>
</organism>
<evidence type="ECO:0000256" key="4">
    <source>
        <dbReference type="ARBA" id="ARBA00022989"/>
    </source>
</evidence>
<dbReference type="OrthoDB" id="515887at2759"/>
<dbReference type="Pfam" id="PF12832">
    <property type="entry name" value="MFS_1_like"/>
    <property type="match status" value="2"/>
</dbReference>
<evidence type="ECO:0000313" key="10">
    <source>
        <dbReference type="Proteomes" id="UP000002630"/>
    </source>
</evidence>
<feature type="transmembrane region" description="Helical" evidence="7">
    <location>
        <begin position="15"/>
        <end position="35"/>
    </location>
</feature>
<dbReference type="PANTHER" id="PTHR16172">
    <property type="entry name" value="MAJOR FACILITATOR SUPERFAMILY DOMAIN-CONTAINING PROTEIN 6-LIKE"/>
    <property type="match status" value="1"/>
</dbReference>
<reference evidence="9 10" key="1">
    <citation type="journal article" date="2010" name="Nature">
        <title>The Ectocarpus genome and the independent evolution of multicellularity in brown algae.</title>
        <authorList>
            <person name="Cock J.M."/>
            <person name="Sterck L."/>
            <person name="Rouze P."/>
            <person name="Scornet D."/>
            <person name="Allen A.E."/>
            <person name="Amoutzias G."/>
            <person name="Anthouard V."/>
            <person name="Artiguenave F."/>
            <person name="Aury J.M."/>
            <person name="Badger J.H."/>
            <person name="Beszteri B."/>
            <person name="Billiau K."/>
            <person name="Bonnet E."/>
            <person name="Bothwell J.H."/>
            <person name="Bowler C."/>
            <person name="Boyen C."/>
            <person name="Brownlee C."/>
            <person name="Carrano C.J."/>
            <person name="Charrier B."/>
            <person name="Cho G.Y."/>
            <person name="Coelho S.M."/>
            <person name="Collen J."/>
            <person name="Corre E."/>
            <person name="Da Silva C."/>
            <person name="Delage L."/>
            <person name="Delaroque N."/>
            <person name="Dittami S.M."/>
            <person name="Doulbeau S."/>
            <person name="Elias M."/>
            <person name="Farnham G."/>
            <person name="Gachon C.M."/>
            <person name="Gschloessl B."/>
            <person name="Heesch S."/>
            <person name="Jabbari K."/>
            <person name="Jubin C."/>
            <person name="Kawai H."/>
            <person name="Kimura K."/>
            <person name="Kloareg B."/>
            <person name="Kupper F.C."/>
            <person name="Lang D."/>
            <person name="Le Bail A."/>
            <person name="Leblanc C."/>
            <person name="Lerouge P."/>
            <person name="Lohr M."/>
            <person name="Lopez P.J."/>
            <person name="Martens C."/>
            <person name="Maumus F."/>
            <person name="Michel G."/>
            <person name="Miranda-Saavedra D."/>
            <person name="Morales J."/>
            <person name="Moreau H."/>
            <person name="Motomura T."/>
            <person name="Nagasato C."/>
            <person name="Napoli C.A."/>
            <person name="Nelson D.R."/>
            <person name="Nyvall-Collen P."/>
            <person name="Peters A.F."/>
            <person name="Pommier C."/>
            <person name="Potin P."/>
            <person name="Poulain J."/>
            <person name="Quesneville H."/>
            <person name="Read B."/>
            <person name="Rensing S.A."/>
            <person name="Ritter A."/>
            <person name="Rousvoal S."/>
            <person name="Samanta M."/>
            <person name="Samson G."/>
            <person name="Schroeder D.C."/>
            <person name="Segurens B."/>
            <person name="Strittmatter M."/>
            <person name="Tonon T."/>
            <person name="Tregear J.W."/>
            <person name="Valentin K."/>
            <person name="von Dassow P."/>
            <person name="Yamagishi T."/>
            <person name="Van de Peer Y."/>
            <person name="Wincker P."/>
        </authorList>
    </citation>
    <scope>NUCLEOTIDE SEQUENCE [LARGE SCALE GENOMIC DNA]</scope>
    <source>
        <strain evidence="10">Ec32 / CCAP1310/4</strain>
    </source>
</reference>
<keyword evidence="10" id="KW-1185">Reference proteome</keyword>
<keyword evidence="3 7" id="KW-0812">Transmembrane</keyword>
<dbReference type="AlphaFoldDB" id="D7G4M5"/>
<keyword evidence="5 7" id="KW-0472">Membrane</keyword>
<comment type="subcellular location">
    <subcellularLocation>
        <location evidence="1">Membrane</location>
        <topology evidence="1">Multi-pass membrane protein</topology>
    </subcellularLocation>
</comment>
<feature type="transmembrane region" description="Helical" evidence="7">
    <location>
        <begin position="244"/>
        <end position="268"/>
    </location>
</feature>
<evidence type="ECO:0000256" key="2">
    <source>
        <dbReference type="ARBA" id="ARBA00005241"/>
    </source>
</evidence>
<dbReference type="InterPro" id="IPR051717">
    <property type="entry name" value="MFS_MFSD6"/>
</dbReference>
<name>D7G4M5_ECTSI</name>
<feature type="transmembrane region" description="Helical" evidence="7">
    <location>
        <begin position="274"/>
        <end position="295"/>
    </location>
</feature>
<evidence type="ECO:0000256" key="3">
    <source>
        <dbReference type="ARBA" id="ARBA00022692"/>
    </source>
</evidence>
<gene>
    <name evidence="9" type="ORF">Esi_0057_0121</name>
</gene>
<dbReference type="PANTHER" id="PTHR16172:SF41">
    <property type="entry name" value="MAJOR FACILITATOR SUPERFAMILY DOMAIN-CONTAINING PROTEIN 6-LIKE"/>
    <property type="match status" value="1"/>
</dbReference>
<evidence type="ECO:0000256" key="6">
    <source>
        <dbReference type="SAM" id="MobiDB-lite"/>
    </source>
</evidence>
<evidence type="ECO:0000256" key="1">
    <source>
        <dbReference type="ARBA" id="ARBA00004141"/>
    </source>
</evidence>
<feature type="transmembrane region" description="Helical" evidence="7">
    <location>
        <begin position="47"/>
        <end position="68"/>
    </location>
</feature>
<evidence type="ECO:0000313" key="9">
    <source>
        <dbReference type="EMBL" id="CBJ48928.1"/>
    </source>
</evidence>
<dbReference type="eggNOG" id="KOG3762">
    <property type="taxonomic scope" value="Eukaryota"/>
</dbReference>
<feature type="domain" description="Major facilitator superfamily associated" evidence="8">
    <location>
        <begin position="99"/>
        <end position="371"/>
    </location>
</feature>